<dbReference type="AlphaFoldDB" id="A0A9X3EEU5"/>
<gene>
    <name evidence="2" type="ORF">OUO13_13995</name>
</gene>
<dbReference type="GO" id="GO:0016491">
    <property type="term" value="F:oxidoreductase activity"/>
    <property type="evidence" value="ECO:0007669"/>
    <property type="project" value="InterPro"/>
</dbReference>
<dbReference type="SUPFAM" id="SSF51735">
    <property type="entry name" value="NAD(P)-binding Rossmann-fold domains"/>
    <property type="match status" value="1"/>
</dbReference>
<dbReference type="Pfam" id="PF00107">
    <property type="entry name" value="ADH_zinc_N"/>
    <property type="match status" value="1"/>
</dbReference>
<dbReference type="Gene3D" id="3.90.180.10">
    <property type="entry name" value="Medium-chain alcohol dehydrogenases, catalytic domain"/>
    <property type="match status" value="1"/>
</dbReference>
<protein>
    <submittedName>
        <fullName evidence="2">Zinc-binding alcohol dehydrogenase family protein</fullName>
    </submittedName>
</protein>
<dbReference type="InterPro" id="IPR051397">
    <property type="entry name" value="Zn-ADH-like_protein"/>
</dbReference>
<organism evidence="2 3">
    <name type="scientific">Parathalassolituus penaei</name>
    <dbReference type="NCBI Taxonomy" id="2997323"/>
    <lineage>
        <taxon>Bacteria</taxon>
        <taxon>Pseudomonadati</taxon>
        <taxon>Pseudomonadota</taxon>
        <taxon>Gammaproteobacteria</taxon>
        <taxon>Oceanospirillales</taxon>
        <taxon>Oceanospirillaceae</taxon>
        <taxon>Parathalassolituus</taxon>
    </lineage>
</organism>
<dbReference type="EMBL" id="JAPNOA010000039">
    <property type="protein sequence ID" value="MCY0966303.1"/>
    <property type="molecule type" value="Genomic_DNA"/>
</dbReference>
<dbReference type="SUPFAM" id="SSF50129">
    <property type="entry name" value="GroES-like"/>
    <property type="match status" value="1"/>
</dbReference>
<accession>A0A9X3EEU5</accession>
<feature type="domain" description="Enoyl reductase (ER)" evidence="1">
    <location>
        <begin position="10"/>
        <end position="308"/>
    </location>
</feature>
<dbReference type="RefSeq" id="WP_283174511.1">
    <property type="nucleotide sequence ID" value="NZ_JAPNOA010000039.1"/>
</dbReference>
<sequence length="312" mass="32157">MKAVLVTDYSLPPVWGNADAPRAANADEVLVLPRAAAISQLVRAKASGRHYSSGGALPQVVGVDGVGALASGERVFFAFPACGSMAEQTLVKASLCVPVPDDLDDVTAAALANPGMSSLAALRYRAGFVAGDNVLINGAAGASGRLAIQIARYLGAGQIVVTARKPEQEAELLALGADCFVCLNQSDADLQASLAVHMAGMDIVLDYLGGVPAARILAAASSSRPLRFVNIGSLAGVDIPVNAGWLRGKPLTLMGSGLGSVPNPDLMRCFAEALQMARPAGLQMATRSMSMAQVADAWQYQGPERLVLTMAE</sequence>
<keyword evidence="3" id="KW-1185">Reference proteome</keyword>
<evidence type="ECO:0000259" key="1">
    <source>
        <dbReference type="SMART" id="SM00829"/>
    </source>
</evidence>
<dbReference type="InterPro" id="IPR013149">
    <property type="entry name" value="ADH-like_C"/>
</dbReference>
<evidence type="ECO:0000313" key="3">
    <source>
        <dbReference type="Proteomes" id="UP001150830"/>
    </source>
</evidence>
<dbReference type="PANTHER" id="PTHR43677:SF11">
    <property type="entry name" value="ZINC-CONTAINING ALCOHOL DEHYDROGENASE"/>
    <property type="match status" value="1"/>
</dbReference>
<reference evidence="2" key="1">
    <citation type="submission" date="2022-11" db="EMBL/GenBank/DDBJ databases">
        <title>Parathalassolutuus dongxingensis gen. nov., sp. nov., a novel member of family Oceanospirillaceae isolated from a coastal shrimp pond in Guangxi, China.</title>
        <authorList>
            <person name="Chen H."/>
        </authorList>
    </citation>
    <scope>NUCLEOTIDE SEQUENCE</scope>
    <source>
        <strain evidence="2">G-43</strain>
    </source>
</reference>
<dbReference type="SMART" id="SM00829">
    <property type="entry name" value="PKS_ER"/>
    <property type="match status" value="1"/>
</dbReference>
<dbReference type="InterPro" id="IPR036291">
    <property type="entry name" value="NAD(P)-bd_dom_sf"/>
</dbReference>
<dbReference type="Proteomes" id="UP001150830">
    <property type="component" value="Unassembled WGS sequence"/>
</dbReference>
<evidence type="ECO:0000313" key="2">
    <source>
        <dbReference type="EMBL" id="MCY0966303.1"/>
    </source>
</evidence>
<dbReference type="PANTHER" id="PTHR43677">
    <property type="entry name" value="SHORT-CHAIN DEHYDROGENASE/REDUCTASE"/>
    <property type="match status" value="1"/>
</dbReference>
<dbReference type="InterPro" id="IPR011032">
    <property type="entry name" value="GroES-like_sf"/>
</dbReference>
<dbReference type="InterPro" id="IPR020843">
    <property type="entry name" value="ER"/>
</dbReference>
<proteinExistence type="predicted"/>
<comment type="caution">
    <text evidence="2">The sequence shown here is derived from an EMBL/GenBank/DDBJ whole genome shotgun (WGS) entry which is preliminary data.</text>
</comment>
<dbReference type="Gene3D" id="3.40.50.720">
    <property type="entry name" value="NAD(P)-binding Rossmann-like Domain"/>
    <property type="match status" value="1"/>
</dbReference>
<name>A0A9X3EEU5_9GAMM</name>